<accession>A0A1M5YSV4</accession>
<reference evidence="8 9" key="1">
    <citation type="submission" date="2016-11" db="EMBL/GenBank/DDBJ databases">
        <authorList>
            <person name="Jaros S."/>
            <person name="Januszkiewicz K."/>
            <person name="Wedrychowicz H."/>
        </authorList>
    </citation>
    <scope>NUCLEOTIDE SEQUENCE [LARGE SCALE GENOMIC DNA]</scope>
    <source>
        <strain evidence="8 9">DSM 9705</strain>
    </source>
</reference>
<feature type="transmembrane region" description="Helical" evidence="7">
    <location>
        <begin position="468"/>
        <end position="495"/>
    </location>
</feature>
<feature type="transmembrane region" description="Helical" evidence="7">
    <location>
        <begin position="338"/>
        <end position="358"/>
    </location>
</feature>
<evidence type="ECO:0000313" key="8">
    <source>
        <dbReference type="EMBL" id="SHI15122.1"/>
    </source>
</evidence>
<dbReference type="RefSeq" id="WP_073379493.1">
    <property type="nucleotide sequence ID" value="NZ_FQXS01000057.1"/>
</dbReference>
<protein>
    <submittedName>
        <fullName evidence="8">Membrane protein involved in the export of O-antigen and teichoic acid</fullName>
    </submittedName>
</protein>
<dbReference type="PANTHER" id="PTHR30250">
    <property type="entry name" value="PST FAMILY PREDICTED COLANIC ACID TRANSPORTER"/>
    <property type="match status" value="1"/>
</dbReference>
<evidence type="ECO:0000256" key="6">
    <source>
        <dbReference type="ARBA" id="ARBA00023136"/>
    </source>
</evidence>
<organism evidence="8 9">
    <name type="scientific">Desulfofustis glycolicus DSM 9705</name>
    <dbReference type="NCBI Taxonomy" id="1121409"/>
    <lineage>
        <taxon>Bacteria</taxon>
        <taxon>Pseudomonadati</taxon>
        <taxon>Thermodesulfobacteriota</taxon>
        <taxon>Desulfobulbia</taxon>
        <taxon>Desulfobulbales</taxon>
        <taxon>Desulfocapsaceae</taxon>
        <taxon>Desulfofustis</taxon>
    </lineage>
</organism>
<feature type="transmembrane region" description="Helical" evidence="7">
    <location>
        <begin position="165"/>
        <end position="182"/>
    </location>
</feature>
<dbReference type="InterPro" id="IPR050833">
    <property type="entry name" value="Poly_Biosynth_Transport"/>
</dbReference>
<dbReference type="Pfam" id="PF13440">
    <property type="entry name" value="Polysacc_synt_3"/>
    <property type="match status" value="1"/>
</dbReference>
<feature type="transmembrane region" description="Helical" evidence="7">
    <location>
        <begin position="130"/>
        <end position="153"/>
    </location>
</feature>
<evidence type="ECO:0000256" key="2">
    <source>
        <dbReference type="ARBA" id="ARBA00007430"/>
    </source>
</evidence>
<keyword evidence="5 7" id="KW-1133">Transmembrane helix</keyword>
<evidence type="ECO:0000256" key="3">
    <source>
        <dbReference type="ARBA" id="ARBA00022475"/>
    </source>
</evidence>
<keyword evidence="3" id="KW-1003">Cell membrane</keyword>
<dbReference type="GO" id="GO:0005886">
    <property type="term" value="C:plasma membrane"/>
    <property type="evidence" value="ECO:0007669"/>
    <property type="project" value="UniProtKB-SubCell"/>
</dbReference>
<feature type="transmembrane region" description="Helical" evidence="7">
    <location>
        <begin position="188"/>
        <end position="211"/>
    </location>
</feature>
<feature type="transmembrane region" description="Helical" evidence="7">
    <location>
        <begin position="307"/>
        <end position="326"/>
    </location>
</feature>
<evidence type="ECO:0000256" key="5">
    <source>
        <dbReference type="ARBA" id="ARBA00022989"/>
    </source>
</evidence>
<gene>
    <name evidence="8" type="ORF">SAMN02745124_04413</name>
</gene>
<feature type="transmembrane region" description="Helical" evidence="7">
    <location>
        <begin position="99"/>
        <end position="124"/>
    </location>
</feature>
<evidence type="ECO:0000256" key="7">
    <source>
        <dbReference type="SAM" id="Phobius"/>
    </source>
</evidence>
<dbReference type="AlphaFoldDB" id="A0A1M5YSV4"/>
<keyword evidence="6 7" id="KW-0472">Membrane</keyword>
<feature type="transmembrane region" description="Helical" evidence="7">
    <location>
        <begin position="435"/>
        <end position="456"/>
    </location>
</feature>
<dbReference type="STRING" id="1121409.SAMN02745124_04413"/>
<evidence type="ECO:0000256" key="1">
    <source>
        <dbReference type="ARBA" id="ARBA00004651"/>
    </source>
</evidence>
<evidence type="ECO:0000256" key="4">
    <source>
        <dbReference type="ARBA" id="ARBA00022692"/>
    </source>
</evidence>
<dbReference type="PANTHER" id="PTHR30250:SF10">
    <property type="entry name" value="LIPOPOLYSACCHARIDE BIOSYNTHESIS PROTEIN WZXC"/>
    <property type="match status" value="1"/>
</dbReference>
<dbReference type="OrthoDB" id="8538786at2"/>
<proteinExistence type="inferred from homology"/>
<name>A0A1M5YSV4_9BACT</name>
<keyword evidence="4 7" id="KW-0812">Transmembrane</keyword>
<comment type="subcellular location">
    <subcellularLocation>
        <location evidence="1">Cell membrane</location>
        <topology evidence="1">Multi-pass membrane protein</topology>
    </subcellularLocation>
</comment>
<feature type="transmembrane region" description="Helical" evidence="7">
    <location>
        <begin position="379"/>
        <end position="396"/>
    </location>
</feature>
<dbReference type="Proteomes" id="UP000184139">
    <property type="component" value="Unassembled WGS sequence"/>
</dbReference>
<feature type="transmembrane region" description="Helical" evidence="7">
    <location>
        <begin position="62"/>
        <end position="87"/>
    </location>
</feature>
<dbReference type="EMBL" id="FQXS01000057">
    <property type="protein sequence ID" value="SHI15122.1"/>
    <property type="molecule type" value="Genomic_DNA"/>
</dbReference>
<sequence length="500" mass="55960">MVCYWVRERQAYLPVSRDGSGVGNQVASGSLWSGMEVGASTVLQFIRSIIFARILMPADFGILSLATIFTEFILIFANFGFNASVIYHQTLTKEDLSTCWWGNVIIDSSVASICCIVGLFYGGFANDPTIGYIITLLALQFVLLSLGSINTALMHRQFMFKQLALIRFANIVLAFMSAWFLVGVLELGVYGLVGGMITGNILMTLLVFYFMPWLPSFSFSFDILRRHISYGGWFLGVNLVTYANGNMDKAIVGTYLNVTQLGFYEYASNIPLMISTKLSQVLNSVLFPAFSSLQDNLRELGVLLAKVYRYNAILIFPVLAGIGLIAPDFVLVAYGERWLPVVMPLRFFCLFGMLRIFINPYYALCNGIGKPHLPFKWTVLYFPVNVLLMFLGVKYLGTLGAVQARLFLPVFMILTLGLEILRLTKLKYFDLLKSIWPSVSCCVIMAISVLLTQEFITTAIDVPFARLLIQIFVGALSYVLSLILFFRSDVIFILAKLKPM</sequence>
<keyword evidence="9" id="KW-1185">Reference proteome</keyword>
<comment type="similarity">
    <text evidence="2">Belongs to the polysaccharide synthase family.</text>
</comment>
<evidence type="ECO:0000313" key="9">
    <source>
        <dbReference type="Proteomes" id="UP000184139"/>
    </source>
</evidence>
<dbReference type="CDD" id="cd13127">
    <property type="entry name" value="MATE_tuaB_like"/>
    <property type="match status" value="1"/>
</dbReference>
<feature type="transmembrane region" description="Helical" evidence="7">
    <location>
        <begin position="402"/>
        <end position="423"/>
    </location>
</feature>